<feature type="transmembrane region" description="Helical" evidence="10">
    <location>
        <begin position="213"/>
        <end position="230"/>
    </location>
</feature>
<feature type="transmembrane region" description="Helical" evidence="10">
    <location>
        <begin position="118"/>
        <end position="144"/>
    </location>
</feature>
<dbReference type="GO" id="GO:0004376">
    <property type="term" value="F:GPI mannosyltransferase activity"/>
    <property type="evidence" value="ECO:0007669"/>
    <property type="project" value="InterPro"/>
</dbReference>
<evidence type="ECO:0000256" key="5">
    <source>
        <dbReference type="ARBA" id="ARBA00022679"/>
    </source>
</evidence>
<dbReference type="PANTHER" id="PTHR12468:SF2">
    <property type="entry name" value="GPI MANNOSYLTRANSFERASE 2"/>
    <property type="match status" value="1"/>
</dbReference>
<dbReference type="Proteomes" id="UP000270471">
    <property type="component" value="Unassembled WGS sequence"/>
</dbReference>
<keyword evidence="4" id="KW-0328">Glycosyltransferase</keyword>
<evidence type="ECO:0008006" key="13">
    <source>
        <dbReference type="Google" id="ProtNLM"/>
    </source>
</evidence>
<keyword evidence="12" id="KW-1185">Reference proteome</keyword>
<organism evidence="11 12">
    <name type="scientific">Streptomyces shenzhenensis</name>
    <dbReference type="NCBI Taxonomy" id="943815"/>
    <lineage>
        <taxon>Bacteria</taxon>
        <taxon>Bacillati</taxon>
        <taxon>Actinomycetota</taxon>
        <taxon>Actinomycetes</taxon>
        <taxon>Kitasatosporales</taxon>
        <taxon>Streptomycetaceae</taxon>
        <taxon>Streptomyces</taxon>
    </lineage>
</organism>
<dbReference type="GO" id="GO:0016020">
    <property type="term" value="C:membrane"/>
    <property type="evidence" value="ECO:0007669"/>
    <property type="project" value="GOC"/>
</dbReference>
<evidence type="ECO:0000256" key="6">
    <source>
        <dbReference type="ARBA" id="ARBA00022692"/>
    </source>
</evidence>
<evidence type="ECO:0000256" key="9">
    <source>
        <dbReference type="ARBA" id="ARBA00023136"/>
    </source>
</evidence>
<keyword evidence="6 10" id="KW-0812">Transmembrane</keyword>
<gene>
    <name evidence="11" type="ORF">CTZ28_32510</name>
</gene>
<proteinExistence type="predicted"/>
<dbReference type="InterPro" id="IPR007315">
    <property type="entry name" value="PIG-V/Gpi18"/>
</dbReference>
<evidence type="ECO:0000313" key="12">
    <source>
        <dbReference type="Proteomes" id="UP000270471"/>
    </source>
</evidence>
<evidence type="ECO:0000256" key="4">
    <source>
        <dbReference type="ARBA" id="ARBA00022676"/>
    </source>
</evidence>
<dbReference type="GO" id="GO:0006506">
    <property type="term" value="P:GPI anchor biosynthetic process"/>
    <property type="evidence" value="ECO:0007669"/>
    <property type="project" value="UniProtKB-UniPathway"/>
</dbReference>
<dbReference type="OrthoDB" id="151635at2"/>
<evidence type="ECO:0000256" key="7">
    <source>
        <dbReference type="ARBA" id="ARBA00022824"/>
    </source>
</evidence>
<reference evidence="11 12" key="1">
    <citation type="submission" date="2017-11" db="EMBL/GenBank/DDBJ databases">
        <title>Draft genome of actinobacteria isolated from guarana (Paullinia cupana (Mart.) Ducke.</title>
        <authorList>
            <person name="Siqueira K.A."/>
            <person name="Liotti R.G."/>
            <person name="Mendes T.A.O."/>
            <person name="Soares M.A."/>
        </authorList>
    </citation>
    <scope>NUCLEOTIDE SEQUENCE [LARGE SCALE GENOMIC DNA]</scope>
    <source>
        <strain evidence="11 12">193</strain>
    </source>
</reference>
<feature type="transmembrane region" description="Helical" evidence="10">
    <location>
        <begin position="239"/>
        <end position="260"/>
    </location>
</feature>
<dbReference type="RefSeq" id="WP_121893346.1">
    <property type="nucleotide sequence ID" value="NZ_PENI01000027.1"/>
</dbReference>
<feature type="transmembrane region" description="Helical" evidence="10">
    <location>
        <begin position="300"/>
        <end position="321"/>
    </location>
</feature>
<sequence>MSTPSAPLPEPAVPYPSVRRPAPRRALRPWHPAPAGVLPALALFVAVRAAGVVAVVVTSRLYGRPLTKNLAHSWDSNWYLHIATHGYGHLIWITPTGDVQTDWAFFPLYPTLIRALTAVLPLSPAGAGLLIAWCAAAVAAWGIYAVGHRLYGRAVATALVALWASLPHSVVLTLAYTEPLFAALAAWCLYAVLKDRWLTAGVLAALAGLSRPSGIAAAVAVVAAAGYAIVRRRGRAPAGLWAGAVLAPLGWAGYVLWVGWRTGDLLHGYFRVQSAWSSRLDFGMGALRFLKALFLHGGGVVYPLALVVVGAGILLFGLLCLERAPLPLVVFAGTLLLLVVAVSGPFASKPRFLLPAFPLLVPLALALVRTWRAKRARALLLGGALTAVSLAYGTFVVAVARQPL</sequence>
<dbReference type="GO" id="GO:0000009">
    <property type="term" value="F:alpha-1,6-mannosyltransferase activity"/>
    <property type="evidence" value="ECO:0007669"/>
    <property type="project" value="InterPro"/>
</dbReference>
<feature type="transmembrane region" description="Helical" evidence="10">
    <location>
        <begin position="328"/>
        <end position="346"/>
    </location>
</feature>
<feature type="transmembrane region" description="Helical" evidence="10">
    <location>
        <begin position="150"/>
        <end position="166"/>
    </location>
</feature>
<evidence type="ECO:0000313" key="11">
    <source>
        <dbReference type="EMBL" id="RMB81800.1"/>
    </source>
</evidence>
<keyword evidence="8 10" id="KW-1133">Transmembrane helix</keyword>
<keyword evidence="7" id="KW-0256">Endoplasmic reticulum</keyword>
<feature type="transmembrane region" description="Helical" evidence="10">
    <location>
        <begin position="37"/>
        <end position="58"/>
    </location>
</feature>
<evidence type="ECO:0000256" key="3">
    <source>
        <dbReference type="ARBA" id="ARBA00022502"/>
    </source>
</evidence>
<feature type="transmembrane region" description="Helical" evidence="10">
    <location>
        <begin position="378"/>
        <end position="400"/>
    </location>
</feature>
<dbReference type="AlphaFoldDB" id="A0A3M0I0X4"/>
<protein>
    <recommendedName>
        <fullName evidence="13">Glycosyltransferase RgtA/B/C/D-like domain-containing protein</fullName>
    </recommendedName>
</protein>
<evidence type="ECO:0000256" key="8">
    <source>
        <dbReference type="ARBA" id="ARBA00022989"/>
    </source>
</evidence>
<comment type="caution">
    <text evidence="11">The sequence shown here is derived from an EMBL/GenBank/DDBJ whole genome shotgun (WGS) entry which is preliminary data.</text>
</comment>
<evidence type="ECO:0000256" key="10">
    <source>
        <dbReference type="SAM" id="Phobius"/>
    </source>
</evidence>
<name>A0A3M0I0X4_9ACTN</name>
<keyword evidence="3" id="KW-0337">GPI-anchor biosynthesis</keyword>
<comment type="subcellular location">
    <subcellularLocation>
        <location evidence="1">Endoplasmic reticulum membrane</location>
        <topology evidence="1">Multi-pass membrane protein</topology>
    </subcellularLocation>
</comment>
<dbReference type="PANTHER" id="PTHR12468">
    <property type="entry name" value="GPI MANNOSYLTRANSFERASE 2"/>
    <property type="match status" value="1"/>
</dbReference>
<dbReference type="EMBL" id="PENI01000027">
    <property type="protein sequence ID" value="RMB81800.1"/>
    <property type="molecule type" value="Genomic_DNA"/>
</dbReference>
<dbReference type="UniPathway" id="UPA00196"/>
<accession>A0A3M0I0X4</accession>
<keyword evidence="9 10" id="KW-0472">Membrane</keyword>
<evidence type="ECO:0000256" key="2">
    <source>
        <dbReference type="ARBA" id="ARBA00004687"/>
    </source>
</evidence>
<keyword evidence="5" id="KW-0808">Transferase</keyword>
<feature type="transmembrane region" description="Helical" evidence="10">
    <location>
        <begin position="352"/>
        <end position="371"/>
    </location>
</feature>
<evidence type="ECO:0000256" key="1">
    <source>
        <dbReference type="ARBA" id="ARBA00004477"/>
    </source>
</evidence>
<comment type="pathway">
    <text evidence="2">Glycolipid biosynthesis; glycosylphosphatidylinositol-anchor biosynthesis.</text>
</comment>